<evidence type="ECO:0000256" key="5">
    <source>
        <dbReference type="SAM" id="MobiDB-lite"/>
    </source>
</evidence>
<keyword evidence="6" id="KW-0472">Membrane</keyword>
<dbReference type="PROSITE" id="PS00463">
    <property type="entry name" value="ZN2_CY6_FUNGAL_1"/>
    <property type="match status" value="1"/>
</dbReference>
<dbReference type="AlphaFoldDB" id="A0A0G4KP31"/>
<evidence type="ECO:0000259" key="7">
    <source>
        <dbReference type="PROSITE" id="PS50048"/>
    </source>
</evidence>
<feature type="domain" description="Zn(2)-C6 fungal-type" evidence="7">
    <location>
        <begin position="198"/>
        <end position="229"/>
    </location>
</feature>
<proteinExistence type="predicted"/>
<evidence type="ECO:0000313" key="9">
    <source>
        <dbReference type="Proteomes" id="UP000044602"/>
    </source>
</evidence>
<feature type="transmembrane region" description="Helical" evidence="6">
    <location>
        <begin position="60"/>
        <end position="83"/>
    </location>
</feature>
<dbReference type="PANTHER" id="PTHR47424:SF5">
    <property type="entry name" value="ZN(II)2CYS6 TRANSCRIPTION FACTOR (EUROFUNG)"/>
    <property type="match status" value="1"/>
</dbReference>
<keyword evidence="6" id="KW-1133">Transmembrane helix</keyword>
<evidence type="ECO:0000256" key="1">
    <source>
        <dbReference type="ARBA" id="ARBA00022723"/>
    </source>
</evidence>
<accession>A0A0G4KP31</accession>
<evidence type="ECO:0000256" key="2">
    <source>
        <dbReference type="ARBA" id="ARBA00023015"/>
    </source>
</evidence>
<dbReference type="CDD" id="cd12148">
    <property type="entry name" value="fungal_TF_MHR"/>
    <property type="match status" value="1"/>
</dbReference>
<dbReference type="SMART" id="SM00906">
    <property type="entry name" value="Fungal_trans"/>
    <property type="match status" value="1"/>
</dbReference>
<dbReference type="SMART" id="SM00066">
    <property type="entry name" value="GAL4"/>
    <property type="match status" value="1"/>
</dbReference>
<evidence type="ECO:0000256" key="6">
    <source>
        <dbReference type="SAM" id="Phobius"/>
    </source>
</evidence>
<keyword evidence="2" id="KW-0805">Transcription regulation</keyword>
<feature type="region of interest" description="Disordered" evidence="5">
    <location>
        <begin position="287"/>
        <end position="339"/>
    </location>
</feature>
<dbReference type="GO" id="GO:0000435">
    <property type="term" value="P:positive regulation of transcription from RNA polymerase II promoter by galactose"/>
    <property type="evidence" value="ECO:0007669"/>
    <property type="project" value="TreeGrafter"/>
</dbReference>
<sequence length="963" mass="106409">MPSQFVILPATLSPRYQGVEDPAPRQSRLKYLIIASVFLFSIAIAIYCVVGLIYSSQPHFLPATLAVGTGVSVLVIGFILAFLKCWSRVRGRMPAVIPGNSSHGFELSPDEDSSSNTGGGYGGLRGWLTMDMPTKIGVVGVEMSNFLSRTGVALFGPPVAVCEEQVPERVEGGPQPASASQLGGLDASDTKTVKVSKACAECKRRKIRCDGQHPCRQCISTRVPKKCFYDKHRPRVVPSRKVLENLSQSLEECRSVINRLFPNQEIFDLLPLTREELLELLRHPTKPHDEAVLPSPPANPSPLEDDEESLDQEVEPGAAELEQMPTKDSEWDEERREHEPIPVESDDVNALSLTMDKRASYLGASSVKAVLMVMLKLKPQLRNALATPRNMAVATGAIAVQPEAMRRASAVESKPAAKVPWTWRGQTFVDAYFKRVHAFIPMLDEASFRADYSLGQRVDSPWLALLHAVLAMGSIAATKSSDLHHEQLYQQAMTHLTIDSFGSSRVETVQALAIIGGFYLHYINRPNMANAILGAAVRMASALGLHRESLAQGLSETDVLAAEIRRRTWWSLFCLDTWATTTMGRPSFGRRGPGINIRPPELGISQAAESSQHAGVLPMIENIKFCRIATQIQDTLAASSLPSTDDRQSMDTQLVTWYESLPWLLGTTQPCAEPLYIARCVMKWRYQNLRMLLHRPVLLTWAASQQRPVPARSHRRASHAPSSVSSSADAGTSPGSGVLNEEEILASINTCSDMAAQTIEDIAKEWTRNQMLGWNAAWFLYQAAMIPLLRLCWQPGNPEAGTWRSQIETTLEILDAVGDWSLTACRSREVVRRVYEASCQNQEVQPSLIAAAKLMGANPVAQGNMSNLCGTTGGMGQTAEDFDFRMSPIRLDTDMEVAAFMEQDWMWDLDGMFWGQQPGTNPQQEQQHPQQHGSLQMHDTNVLYGDGMTVMPMHYNMDNMNNG</sequence>
<keyword evidence="6" id="KW-0812">Transmembrane</keyword>
<dbReference type="InterPro" id="IPR036864">
    <property type="entry name" value="Zn2-C6_fun-type_DNA-bd_sf"/>
</dbReference>
<dbReference type="GO" id="GO:0006351">
    <property type="term" value="P:DNA-templated transcription"/>
    <property type="evidence" value="ECO:0007669"/>
    <property type="project" value="InterPro"/>
</dbReference>
<protein>
    <recommendedName>
        <fullName evidence="7">Zn(2)-C6 fungal-type domain-containing protein</fullName>
    </recommendedName>
</protein>
<feature type="compositionally biased region" description="Low complexity" evidence="5">
    <location>
        <begin position="915"/>
        <end position="932"/>
    </location>
</feature>
<dbReference type="PANTHER" id="PTHR47424">
    <property type="entry name" value="REGULATORY PROTEIN GAL4"/>
    <property type="match status" value="1"/>
</dbReference>
<dbReference type="EMBL" id="CVQH01002891">
    <property type="protein sequence ID" value="CRK11436.1"/>
    <property type="molecule type" value="Genomic_DNA"/>
</dbReference>
<evidence type="ECO:0000256" key="4">
    <source>
        <dbReference type="ARBA" id="ARBA00023242"/>
    </source>
</evidence>
<name>A0A0G4KP31_VERLO</name>
<feature type="region of interest" description="Disordered" evidence="5">
    <location>
        <begin position="914"/>
        <end position="934"/>
    </location>
</feature>
<keyword evidence="1" id="KW-0479">Metal-binding</keyword>
<dbReference type="GO" id="GO:0005634">
    <property type="term" value="C:nucleus"/>
    <property type="evidence" value="ECO:0007669"/>
    <property type="project" value="TreeGrafter"/>
</dbReference>
<evidence type="ECO:0000313" key="8">
    <source>
        <dbReference type="EMBL" id="CRK11436.1"/>
    </source>
</evidence>
<keyword evidence="4" id="KW-0539">Nucleus</keyword>
<dbReference type="SUPFAM" id="SSF57701">
    <property type="entry name" value="Zn2/Cys6 DNA-binding domain"/>
    <property type="match status" value="1"/>
</dbReference>
<dbReference type="GO" id="GO:0008270">
    <property type="term" value="F:zinc ion binding"/>
    <property type="evidence" value="ECO:0007669"/>
    <property type="project" value="InterPro"/>
</dbReference>
<reference evidence="8 9" key="1">
    <citation type="submission" date="2015-05" db="EMBL/GenBank/DDBJ databases">
        <authorList>
            <person name="Wang D.B."/>
            <person name="Wang M."/>
        </authorList>
    </citation>
    <scope>NUCLEOTIDE SEQUENCE [LARGE SCALE GENOMIC DNA]</scope>
    <source>
        <strain evidence="8">VL1</strain>
    </source>
</reference>
<keyword evidence="9" id="KW-1185">Reference proteome</keyword>
<dbReference type="PROSITE" id="PS50048">
    <property type="entry name" value="ZN2_CY6_FUNGAL_2"/>
    <property type="match status" value="1"/>
</dbReference>
<dbReference type="Proteomes" id="UP000044602">
    <property type="component" value="Unassembled WGS sequence"/>
</dbReference>
<dbReference type="GO" id="GO:0000981">
    <property type="term" value="F:DNA-binding transcription factor activity, RNA polymerase II-specific"/>
    <property type="evidence" value="ECO:0007669"/>
    <property type="project" value="InterPro"/>
</dbReference>
<feature type="transmembrane region" description="Helical" evidence="6">
    <location>
        <begin position="31"/>
        <end position="54"/>
    </location>
</feature>
<feature type="region of interest" description="Disordered" evidence="5">
    <location>
        <begin position="709"/>
        <end position="735"/>
    </location>
</feature>
<dbReference type="CDD" id="cd00067">
    <property type="entry name" value="GAL4"/>
    <property type="match status" value="1"/>
</dbReference>
<keyword evidence="3" id="KW-0804">Transcription</keyword>
<dbReference type="InterPro" id="IPR051127">
    <property type="entry name" value="Fungal_SecMet_Regulators"/>
</dbReference>
<organism evidence="8 9">
    <name type="scientific">Verticillium longisporum</name>
    <name type="common">Verticillium dahliae var. longisporum</name>
    <dbReference type="NCBI Taxonomy" id="100787"/>
    <lineage>
        <taxon>Eukaryota</taxon>
        <taxon>Fungi</taxon>
        <taxon>Dikarya</taxon>
        <taxon>Ascomycota</taxon>
        <taxon>Pezizomycotina</taxon>
        <taxon>Sordariomycetes</taxon>
        <taxon>Hypocreomycetidae</taxon>
        <taxon>Glomerellales</taxon>
        <taxon>Plectosphaerellaceae</taxon>
        <taxon>Verticillium</taxon>
    </lineage>
</organism>
<feature type="compositionally biased region" description="Acidic residues" evidence="5">
    <location>
        <begin position="303"/>
        <end position="314"/>
    </location>
</feature>
<dbReference type="InterPro" id="IPR001138">
    <property type="entry name" value="Zn2Cys6_DnaBD"/>
</dbReference>
<feature type="compositionally biased region" description="Low complexity" evidence="5">
    <location>
        <begin position="719"/>
        <end position="728"/>
    </location>
</feature>
<dbReference type="InterPro" id="IPR007219">
    <property type="entry name" value="XnlR_reg_dom"/>
</dbReference>
<feature type="compositionally biased region" description="Basic and acidic residues" evidence="5">
    <location>
        <begin position="325"/>
        <end position="339"/>
    </location>
</feature>
<evidence type="ECO:0000256" key="3">
    <source>
        <dbReference type="ARBA" id="ARBA00023163"/>
    </source>
</evidence>
<dbReference type="Gene3D" id="4.10.240.10">
    <property type="entry name" value="Zn(2)-C6 fungal-type DNA-binding domain"/>
    <property type="match status" value="1"/>
</dbReference>
<dbReference type="GO" id="GO:0000978">
    <property type="term" value="F:RNA polymerase II cis-regulatory region sequence-specific DNA binding"/>
    <property type="evidence" value="ECO:0007669"/>
    <property type="project" value="TreeGrafter"/>
</dbReference>
<gene>
    <name evidence="8" type="ORF">BN1708_010159</name>
</gene>
<dbReference type="Pfam" id="PF04082">
    <property type="entry name" value="Fungal_trans"/>
    <property type="match status" value="1"/>
</dbReference>
<dbReference type="Pfam" id="PF00172">
    <property type="entry name" value="Zn_clus"/>
    <property type="match status" value="1"/>
</dbReference>